<feature type="non-terminal residue" evidence="2">
    <location>
        <position position="1"/>
    </location>
</feature>
<feature type="compositionally biased region" description="Basic residues" evidence="1">
    <location>
        <begin position="232"/>
        <end position="249"/>
    </location>
</feature>
<feature type="region of interest" description="Disordered" evidence="1">
    <location>
        <begin position="1"/>
        <end position="191"/>
    </location>
</feature>
<evidence type="ECO:0000256" key="1">
    <source>
        <dbReference type="SAM" id="MobiDB-lite"/>
    </source>
</evidence>
<gene>
    <name evidence="2" type="ORF">AVDCRST_MAG52-2369</name>
</gene>
<organism evidence="2">
    <name type="scientific">uncultured Blastococcus sp</name>
    <dbReference type="NCBI Taxonomy" id="217144"/>
    <lineage>
        <taxon>Bacteria</taxon>
        <taxon>Bacillati</taxon>
        <taxon>Actinomycetota</taxon>
        <taxon>Actinomycetes</taxon>
        <taxon>Geodermatophilales</taxon>
        <taxon>Geodermatophilaceae</taxon>
        <taxon>Blastococcus</taxon>
        <taxon>environmental samples</taxon>
    </lineage>
</organism>
<name>A0A6J4IQY4_9ACTN</name>
<feature type="compositionally biased region" description="Basic residues" evidence="1">
    <location>
        <begin position="127"/>
        <end position="151"/>
    </location>
</feature>
<protein>
    <submittedName>
        <fullName evidence="2">Efflux ABC transporter, permease protein</fullName>
    </submittedName>
</protein>
<sequence length="275" mass="29041">DRPARDAGGAAGAGAAALGGGRRRRGGRPRRGALAPPTGRRARRGAVPGAPAADVHLPAGRRHGRAGRWRLPRLPGARDARPGDGLRRGGDHDRRRHRHRARHHRPVPLTADGALGGGRRSVPGRPGRLRRGARRPARRRARRRLAPRRPRPGAGGRRAAAPAPAGLPLDGHLPRAAGPRPVDGRGRADPGVAVRVPVQRLRGGVVDARLAGDDRRVEPGGRHRDRGPRAVRGARGHGRWLGHRARPAARGRVAGAPDGGLRRTQRAAVPGVVPV</sequence>
<feature type="compositionally biased region" description="Basic residues" evidence="1">
    <location>
        <begin position="21"/>
        <end position="31"/>
    </location>
</feature>
<feature type="compositionally biased region" description="Gly residues" evidence="1">
    <location>
        <begin position="9"/>
        <end position="20"/>
    </location>
</feature>
<proteinExistence type="predicted"/>
<feature type="non-terminal residue" evidence="2">
    <location>
        <position position="275"/>
    </location>
</feature>
<feature type="compositionally biased region" description="Basic residues" evidence="1">
    <location>
        <begin position="94"/>
        <end position="106"/>
    </location>
</feature>
<feature type="compositionally biased region" description="Basic residues" evidence="1">
    <location>
        <begin position="59"/>
        <end position="71"/>
    </location>
</feature>
<accession>A0A6J4IQY4</accession>
<feature type="compositionally biased region" description="Low complexity" evidence="1">
    <location>
        <begin position="32"/>
        <end position="58"/>
    </location>
</feature>
<dbReference type="EMBL" id="CADCTN010000173">
    <property type="protein sequence ID" value="CAA9257011.1"/>
    <property type="molecule type" value="Genomic_DNA"/>
</dbReference>
<dbReference type="AlphaFoldDB" id="A0A6J4IQY4"/>
<feature type="region of interest" description="Disordered" evidence="1">
    <location>
        <begin position="211"/>
        <end position="275"/>
    </location>
</feature>
<feature type="compositionally biased region" description="Basic and acidic residues" evidence="1">
    <location>
        <begin position="211"/>
        <end position="222"/>
    </location>
</feature>
<evidence type="ECO:0000313" key="2">
    <source>
        <dbReference type="EMBL" id="CAA9257011.1"/>
    </source>
</evidence>
<reference evidence="2" key="1">
    <citation type="submission" date="2020-02" db="EMBL/GenBank/DDBJ databases">
        <authorList>
            <person name="Meier V. D."/>
        </authorList>
    </citation>
    <scope>NUCLEOTIDE SEQUENCE</scope>
    <source>
        <strain evidence="2">AVDCRST_MAG52</strain>
    </source>
</reference>
<feature type="compositionally biased region" description="Basic and acidic residues" evidence="1">
    <location>
        <begin position="76"/>
        <end position="93"/>
    </location>
</feature>
<feature type="compositionally biased region" description="Low complexity" evidence="1">
    <location>
        <begin position="157"/>
        <end position="169"/>
    </location>
</feature>